<evidence type="ECO:0000313" key="3">
    <source>
        <dbReference type="EMBL" id="NUW41201.1"/>
    </source>
</evidence>
<comment type="caution">
    <text evidence="3">The sequence shown here is derived from an EMBL/GenBank/DDBJ whole genome shotgun (WGS) entry which is preliminary data.</text>
</comment>
<reference evidence="3 4" key="1">
    <citation type="submission" date="2020-06" db="EMBL/GenBank/DDBJ databases">
        <authorList>
            <person name="Chanama M."/>
        </authorList>
    </citation>
    <scope>NUCLEOTIDE SEQUENCE [LARGE SCALE GENOMIC DNA]</scope>
    <source>
        <strain evidence="3 4">TBRC6557</strain>
    </source>
</reference>
<gene>
    <name evidence="3" type="ORF">HT134_13765</name>
</gene>
<sequence length="60" mass="6425">MSEQHQQPIDPAGTTQQFRAFAQRSDQEAAAEPKKSPLVPIIAVVAAILVIGVAAFLVLR</sequence>
<dbReference type="AlphaFoldDB" id="A0A7Y6IN14"/>
<feature type="compositionally biased region" description="Polar residues" evidence="1">
    <location>
        <begin position="1"/>
        <end position="18"/>
    </location>
</feature>
<keyword evidence="2" id="KW-1133">Transmembrane helix</keyword>
<organism evidence="3 4">
    <name type="scientific">Nonomuraea rhodomycinica</name>
    <dbReference type="NCBI Taxonomy" id="1712872"/>
    <lineage>
        <taxon>Bacteria</taxon>
        <taxon>Bacillati</taxon>
        <taxon>Actinomycetota</taxon>
        <taxon>Actinomycetes</taxon>
        <taxon>Streptosporangiales</taxon>
        <taxon>Streptosporangiaceae</taxon>
        <taxon>Nonomuraea</taxon>
    </lineage>
</organism>
<protein>
    <submittedName>
        <fullName evidence="3">Uncharacterized protein</fullName>
    </submittedName>
</protein>
<dbReference type="Proteomes" id="UP000546126">
    <property type="component" value="Unassembled WGS sequence"/>
</dbReference>
<feature type="region of interest" description="Disordered" evidence="1">
    <location>
        <begin position="1"/>
        <end position="35"/>
    </location>
</feature>
<proteinExistence type="predicted"/>
<dbReference type="EMBL" id="JABWGO010000002">
    <property type="protein sequence ID" value="NUW41201.1"/>
    <property type="molecule type" value="Genomic_DNA"/>
</dbReference>
<keyword evidence="2" id="KW-0812">Transmembrane</keyword>
<feature type="transmembrane region" description="Helical" evidence="2">
    <location>
        <begin position="38"/>
        <end position="59"/>
    </location>
</feature>
<evidence type="ECO:0000256" key="2">
    <source>
        <dbReference type="SAM" id="Phobius"/>
    </source>
</evidence>
<keyword evidence="2" id="KW-0472">Membrane</keyword>
<evidence type="ECO:0000313" key="4">
    <source>
        <dbReference type="Proteomes" id="UP000546126"/>
    </source>
</evidence>
<evidence type="ECO:0000256" key="1">
    <source>
        <dbReference type="SAM" id="MobiDB-lite"/>
    </source>
</evidence>
<accession>A0A7Y6IN14</accession>
<keyword evidence="4" id="KW-1185">Reference proteome</keyword>
<feature type="compositionally biased region" description="Basic and acidic residues" evidence="1">
    <location>
        <begin position="25"/>
        <end position="35"/>
    </location>
</feature>
<name>A0A7Y6IN14_9ACTN</name>
<dbReference type="RefSeq" id="WP_175600734.1">
    <property type="nucleotide sequence ID" value="NZ_JABWGO010000002.1"/>
</dbReference>